<sequence length="155" mass="18518">MTNKQVVEKFYEAFSRRNAAIMNSCYAEDIVYSNPVYGLLQGQEVHCMWELFCKEVHHFSLTFGTITEIDEEYITCNWTAKYNDIVTGRQIIKKAKAFMRINKGIIVEHSDAFNINTWMTQHFGWKGYLFGWTYYMKRSVFKKARKRLETYMNNR</sequence>
<dbReference type="Gene3D" id="3.10.450.50">
    <property type="match status" value="1"/>
</dbReference>
<reference evidence="2 3" key="1">
    <citation type="submission" date="2024-01" db="EMBL/GenBank/DDBJ databases">
        <title>Niabella digestum sp. nov., isolated from waste digestion system.</title>
        <authorList>
            <person name="Zhang L."/>
        </authorList>
    </citation>
    <scope>NUCLEOTIDE SEQUENCE [LARGE SCALE GENOMIC DNA]</scope>
    <source>
        <strain evidence="2 3">A18</strain>
    </source>
</reference>
<evidence type="ECO:0000313" key="3">
    <source>
        <dbReference type="Proteomes" id="UP001357452"/>
    </source>
</evidence>
<dbReference type="Proteomes" id="UP001357452">
    <property type="component" value="Unassembled WGS sequence"/>
</dbReference>
<keyword evidence="3" id="KW-1185">Reference proteome</keyword>
<dbReference type="EMBL" id="JAZGLY010000011">
    <property type="protein sequence ID" value="MEE6188312.1"/>
    <property type="molecule type" value="Genomic_DNA"/>
</dbReference>
<feature type="domain" description="SnoaL-like" evidence="1">
    <location>
        <begin position="7"/>
        <end position="109"/>
    </location>
</feature>
<evidence type="ECO:0000313" key="2">
    <source>
        <dbReference type="EMBL" id="MEE6188312.1"/>
    </source>
</evidence>
<accession>A0ABU7RKM8</accession>
<dbReference type="RefSeq" id="WP_330975717.1">
    <property type="nucleotide sequence ID" value="NZ_JAZGLY010000011.1"/>
</dbReference>
<dbReference type="SUPFAM" id="SSF54427">
    <property type="entry name" value="NTF2-like"/>
    <property type="match status" value="1"/>
</dbReference>
<gene>
    <name evidence="2" type="ORF">V2H41_13610</name>
</gene>
<dbReference type="InterPro" id="IPR032710">
    <property type="entry name" value="NTF2-like_dom_sf"/>
</dbReference>
<comment type="caution">
    <text evidence="2">The sequence shown here is derived from an EMBL/GenBank/DDBJ whole genome shotgun (WGS) entry which is preliminary data.</text>
</comment>
<dbReference type="InterPro" id="IPR037401">
    <property type="entry name" value="SnoaL-like"/>
</dbReference>
<dbReference type="Pfam" id="PF12680">
    <property type="entry name" value="SnoaL_2"/>
    <property type="match status" value="1"/>
</dbReference>
<organism evidence="2 3">
    <name type="scientific">Niabella digestorum</name>
    <dbReference type="NCBI Taxonomy" id="3117701"/>
    <lineage>
        <taxon>Bacteria</taxon>
        <taxon>Pseudomonadati</taxon>
        <taxon>Bacteroidota</taxon>
        <taxon>Chitinophagia</taxon>
        <taxon>Chitinophagales</taxon>
        <taxon>Chitinophagaceae</taxon>
        <taxon>Niabella</taxon>
    </lineage>
</organism>
<evidence type="ECO:0000259" key="1">
    <source>
        <dbReference type="Pfam" id="PF12680"/>
    </source>
</evidence>
<protein>
    <submittedName>
        <fullName evidence="2">Nuclear transport factor 2 family protein</fullName>
    </submittedName>
</protein>
<proteinExistence type="predicted"/>
<name>A0ABU7RKM8_9BACT</name>